<keyword evidence="1" id="KW-1133">Transmembrane helix</keyword>
<organism evidence="2 3">
    <name type="scientific">Maledivibacter halophilus</name>
    <dbReference type="NCBI Taxonomy" id="36842"/>
    <lineage>
        <taxon>Bacteria</taxon>
        <taxon>Bacillati</taxon>
        <taxon>Bacillota</taxon>
        <taxon>Clostridia</taxon>
        <taxon>Peptostreptococcales</taxon>
        <taxon>Caminicellaceae</taxon>
        <taxon>Maledivibacter</taxon>
    </lineage>
</organism>
<evidence type="ECO:0000256" key="1">
    <source>
        <dbReference type="SAM" id="Phobius"/>
    </source>
</evidence>
<accession>A0A1T5LVF6</accession>
<reference evidence="2 3" key="1">
    <citation type="submission" date="2017-02" db="EMBL/GenBank/DDBJ databases">
        <authorList>
            <person name="Peterson S.W."/>
        </authorList>
    </citation>
    <scope>NUCLEOTIDE SEQUENCE [LARGE SCALE GENOMIC DNA]</scope>
    <source>
        <strain evidence="2 3">M1</strain>
    </source>
</reference>
<keyword evidence="3" id="KW-1185">Reference proteome</keyword>
<proteinExistence type="predicted"/>
<dbReference type="Proteomes" id="UP000190285">
    <property type="component" value="Unassembled WGS sequence"/>
</dbReference>
<dbReference type="RefSeq" id="WP_170917467.1">
    <property type="nucleotide sequence ID" value="NZ_FUZT01000008.1"/>
</dbReference>
<protein>
    <submittedName>
        <fullName evidence="2">Uncharacterized protein</fullName>
    </submittedName>
</protein>
<dbReference type="AlphaFoldDB" id="A0A1T5LVF6"/>
<sequence>MKKKTLIELFIYIIIVIVGIIMLFTYKPKIKEIKIPVENTQAEEVEVDDFIPIQ</sequence>
<gene>
    <name evidence="2" type="ORF">SAMN02194393_03376</name>
</gene>
<keyword evidence="1" id="KW-0812">Transmembrane</keyword>
<dbReference type="EMBL" id="FUZT01000008">
    <property type="protein sequence ID" value="SKC79873.1"/>
    <property type="molecule type" value="Genomic_DNA"/>
</dbReference>
<name>A0A1T5LVF6_9FIRM</name>
<dbReference type="STRING" id="36842.SAMN02194393_03376"/>
<keyword evidence="1" id="KW-0472">Membrane</keyword>
<evidence type="ECO:0000313" key="3">
    <source>
        <dbReference type="Proteomes" id="UP000190285"/>
    </source>
</evidence>
<evidence type="ECO:0000313" key="2">
    <source>
        <dbReference type="EMBL" id="SKC79873.1"/>
    </source>
</evidence>
<feature type="transmembrane region" description="Helical" evidence="1">
    <location>
        <begin position="6"/>
        <end position="26"/>
    </location>
</feature>